<evidence type="ECO:0000256" key="7">
    <source>
        <dbReference type="SAM" id="Phobius"/>
    </source>
</evidence>
<dbReference type="RefSeq" id="XP_033595604.1">
    <property type="nucleotide sequence ID" value="XM_033739947.1"/>
</dbReference>
<proteinExistence type="inferred from homology"/>
<feature type="domain" description="Rhodopsin" evidence="8">
    <location>
        <begin position="36"/>
        <end position="275"/>
    </location>
</feature>
<feature type="compositionally biased region" description="Basic and acidic residues" evidence="6">
    <location>
        <begin position="424"/>
        <end position="434"/>
    </location>
</feature>
<dbReference type="Pfam" id="PF20684">
    <property type="entry name" value="Fung_rhodopsin"/>
    <property type="match status" value="1"/>
</dbReference>
<keyword evidence="4 7" id="KW-0472">Membrane</keyword>
<dbReference type="Proteomes" id="UP000799437">
    <property type="component" value="Unassembled WGS sequence"/>
</dbReference>
<dbReference type="EMBL" id="ML996586">
    <property type="protein sequence ID" value="KAF2753153.1"/>
    <property type="molecule type" value="Genomic_DNA"/>
</dbReference>
<feature type="transmembrane region" description="Helical" evidence="7">
    <location>
        <begin position="211"/>
        <end position="233"/>
    </location>
</feature>
<feature type="transmembrane region" description="Helical" evidence="7">
    <location>
        <begin position="130"/>
        <end position="151"/>
    </location>
</feature>
<comment type="subcellular location">
    <subcellularLocation>
        <location evidence="1">Membrane</location>
        <topology evidence="1">Multi-pass membrane protein</topology>
    </subcellularLocation>
</comment>
<name>A0A6A6VSF3_9PEZI</name>
<evidence type="ECO:0000313" key="10">
    <source>
        <dbReference type="Proteomes" id="UP000799437"/>
    </source>
</evidence>
<keyword evidence="2 7" id="KW-0812">Transmembrane</keyword>
<feature type="transmembrane region" description="Helical" evidence="7">
    <location>
        <begin position="91"/>
        <end position="109"/>
    </location>
</feature>
<dbReference type="OrthoDB" id="5401779at2759"/>
<dbReference type="InterPro" id="IPR049326">
    <property type="entry name" value="Rhodopsin_dom_fungi"/>
</dbReference>
<keyword evidence="3 7" id="KW-1133">Transmembrane helix</keyword>
<dbReference type="AlphaFoldDB" id="A0A6A6VSF3"/>
<evidence type="ECO:0000313" key="9">
    <source>
        <dbReference type="EMBL" id="KAF2753153.1"/>
    </source>
</evidence>
<dbReference type="PANTHER" id="PTHR33048">
    <property type="entry name" value="PTH11-LIKE INTEGRAL MEMBRANE PROTEIN (AFU_ORTHOLOGUE AFUA_5G11245)"/>
    <property type="match status" value="1"/>
</dbReference>
<evidence type="ECO:0000256" key="6">
    <source>
        <dbReference type="SAM" id="MobiDB-lite"/>
    </source>
</evidence>
<comment type="similarity">
    <text evidence="5">Belongs to the SAT4 family.</text>
</comment>
<dbReference type="InterPro" id="IPR052337">
    <property type="entry name" value="SAT4-like"/>
</dbReference>
<feature type="compositionally biased region" description="Polar residues" evidence="6">
    <location>
        <begin position="391"/>
        <end position="400"/>
    </location>
</feature>
<feature type="transmembrane region" description="Helical" evidence="7">
    <location>
        <begin position="17"/>
        <end position="39"/>
    </location>
</feature>
<evidence type="ECO:0000256" key="1">
    <source>
        <dbReference type="ARBA" id="ARBA00004141"/>
    </source>
</evidence>
<dbReference type="GO" id="GO:0016020">
    <property type="term" value="C:membrane"/>
    <property type="evidence" value="ECO:0007669"/>
    <property type="project" value="UniProtKB-SubCell"/>
</dbReference>
<sequence length="434" mass="47333">MADTKTDDLSPEASVDFLYSVIGVSLPIQLLFVGGRYYARLKIHGNLGIDDSIIGLASIASLALSIMGLIAHSYSNNGQTPQELNGEYAPHYGQLAFGFNLLFPIACSLPKISLSITYLRLFPTKSNARFCHIMMIIVACWCLSTMCTTIFQCTPVTAEWSLDRTKTKKSCIDVEAALLATAAINTFTDFAVYIWPTRTLWHVQLPTRQRVGLLCVFCLGSIVCIAGIVRMWYIASFYQTDDQLHLTAIVWVVSVVQANVGVVCGCLHSVKAVLATLVPTLFAPTAGVQVFSRSKPPRILTFPFRHKKNPRTTKLTTMSDKGFDSFSKASRPSDRDSRLPHRPSTAVTGKGPAPADAMGFEAWVTSGNPDELAVVPEHGIACTTEVVVDRGSQNSSPTRDSISRRPSDSEADSLDLILPPNPAKCKDPRAMLDV</sequence>
<protein>
    <recommendedName>
        <fullName evidence="8">Rhodopsin domain-containing protein</fullName>
    </recommendedName>
</protein>
<dbReference type="GeneID" id="54481001"/>
<feature type="region of interest" description="Disordered" evidence="6">
    <location>
        <begin position="311"/>
        <end position="354"/>
    </location>
</feature>
<gene>
    <name evidence="9" type="ORF">EJ05DRAFT_227068</name>
</gene>
<evidence type="ECO:0000256" key="2">
    <source>
        <dbReference type="ARBA" id="ARBA00022692"/>
    </source>
</evidence>
<organism evidence="9 10">
    <name type="scientific">Pseudovirgaria hyperparasitica</name>
    <dbReference type="NCBI Taxonomy" id="470096"/>
    <lineage>
        <taxon>Eukaryota</taxon>
        <taxon>Fungi</taxon>
        <taxon>Dikarya</taxon>
        <taxon>Ascomycota</taxon>
        <taxon>Pezizomycotina</taxon>
        <taxon>Dothideomycetes</taxon>
        <taxon>Dothideomycetes incertae sedis</taxon>
        <taxon>Acrospermales</taxon>
        <taxon>Acrospermaceae</taxon>
        <taxon>Pseudovirgaria</taxon>
    </lineage>
</organism>
<evidence type="ECO:0000259" key="8">
    <source>
        <dbReference type="Pfam" id="PF20684"/>
    </source>
</evidence>
<feature type="transmembrane region" description="Helical" evidence="7">
    <location>
        <begin position="51"/>
        <end position="71"/>
    </location>
</feature>
<feature type="transmembrane region" description="Helical" evidence="7">
    <location>
        <begin position="245"/>
        <end position="267"/>
    </location>
</feature>
<reference evidence="9" key="1">
    <citation type="journal article" date="2020" name="Stud. Mycol.">
        <title>101 Dothideomycetes genomes: a test case for predicting lifestyles and emergence of pathogens.</title>
        <authorList>
            <person name="Haridas S."/>
            <person name="Albert R."/>
            <person name="Binder M."/>
            <person name="Bloem J."/>
            <person name="Labutti K."/>
            <person name="Salamov A."/>
            <person name="Andreopoulos B."/>
            <person name="Baker S."/>
            <person name="Barry K."/>
            <person name="Bills G."/>
            <person name="Bluhm B."/>
            <person name="Cannon C."/>
            <person name="Castanera R."/>
            <person name="Culley D."/>
            <person name="Daum C."/>
            <person name="Ezra D."/>
            <person name="Gonzalez J."/>
            <person name="Henrissat B."/>
            <person name="Kuo A."/>
            <person name="Liang C."/>
            <person name="Lipzen A."/>
            <person name="Lutzoni F."/>
            <person name="Magnuson J."/>
            <person name="Mondo S."/>
            <person name="Nolan M."/>
            <person name="Ohm R."/>
            <person name="Pangilinan J."/>
            <person name="Park H.-J."/>
            <person name="Ramirez L."/>
            <person name="Alfaro M."/>
            <person name="Sun H."/>
            <person name="Tritt A."/>
            <person name="Yoshinaga Y."/>
            <person name="Zwiers L.-H."/>
            <person name="Turgeon B."/>
            <person name="Goodwin S."/>
            <person name="Spatafora J."/>
            <person name="Crous P."/>
            <person name="Grigoriev I."/>
        </authorList>
    </citation>
    <scope>NUCLEOTIDE SEQUENCE</scope>
    <source>
        <strain evidence="9">CBS 121739</strain>
    </source>
</reference>
<accession>A0A6A6VSF3</accession>
<feature type="region of interest" description="Disordered" evidence="6">
    <location>
        <begin position="385"/>
        <end position="434"/>
    </location>
</feature>
<evidence type="ECO:0000256" key="5">
    <source>
        <dbReference type="ARBA" id="ARBA00038359"/>
    </source>
</evidence>
<keyword evidence="10" id="KW-1185">Reference proteome</keyword>
<feature type="transmembrane region" description="Helical" evidence="7">
    <location>
        <begin position="176"/>
        <end position="195"/>
    </location>
</feature>
<evidence type="ECO:0000256" key="4">
    <source>
        <dbReference type="ARBA" id="ARBA00023136"/>
    </source>
</evidence>
<evidence type="ECO:0000256" key="3">
    <source>
        <dbReference type="ARBA" id="ARBA00022989"/>
    </source>
</evidence>
<dbReference type="PANTHER" id="PTHR33048:SF129">
    <property type="entry name" value="INTEGRAL MEMBRANE PROTEIN-RELATED"/>
    <property type="match status" value="1"/>
</dbReference>